<reference evidence="2 3" key="1">
    <citation type="journal article" date="2003" name="Genome Res.">
        <title>Comparative complete genome sequence analysis of the amino acid replacements responsible for the thermostability of Corynebacterium efficiens.</title>
        <authorList>
            <person name="Nishio Y."/>
            <person name="Nakamura Y."/>
            <person name="Kawarabayasi Y."/>
            <person name="Usuda Y."/>
            <person name="Kimura E."/>
            <person name="Sugimoto S."/>
            <person name="Matsui K."/>
            <person name="Yamagishi A."/>
            <person name="Kikuchi H."/>
            <person name="Ikeo K."/>
            <person name="Gojobori T."/>
        </authorList>
    </citation>
    <scope>NUCLEOTIDE SEQUENCE [LARGE SCALE GENOMIC DNA]</scope>
    <source>
        <strain evidence="3">DSM 44549 / YS-314 / AJ 12310 / JCM 11189 / NBRC 100395</strain>
    </source>
</reference>
<dbReference type="PANTHER" id="PTHR40396">
    <property type="entry name" value="ATPASE-LIKE PROTEIN"/>
    <property type="match status" value="1"/>
</dbReference>
<dbReference type="InterPro" id="IPR027417">
    <property type="entry name" value="P-loop_NTPase"/>
</dbReference>
<dbReference type="HOGENOM" id="CLU_046693_2_0_11"/>
<dbReference type="RefSeq" id="WP_011076137.1">
    <property type="nucleotide sequence ID" value="NC_004369.1"/>
</dbReference>
<dbReference type="GO" id="GO:0016887">
    <property type="term" value="F:ATP hydrolysis activity"/>
    <property type="evidence" value="ECO:0007669"/>
    <property type="project" value="InterPro"/>
</dbReference>
<protein>
    <recommendedName>
        <fullName evidence="1">ATPase AAA-type core domain-containing protein</fullName>
    </recommendedName>
</protein>
<evidence type="ECO:0000313" key="2">
    <source>
        <dbReference type="EMBL" id="BAC19710.1"/>
    </source>
</evidence>
<accession>Q8FSZ2</accession>
<dbReference type="STRING" id="196164.gene:10743350"/>
<proteinExistence type="predicted"/>
<feature type="domain" description="ATPase AAA-type core" evidence="1">
    <location>
        <begin position="268"/>
        <end position="370"/>
    </location>
</feature>
<dbReference type="AlphaFoldDB" id="Q8FSZ2"/>
<dbReference type="GO" id="GO:0005524">
    <property type="term" value="F:ATP binding"/>
    <property type="evidence" value="ECO:0007669"/>
    <property type="project" value="InterPro"/>
</dbReference>
<evidence type="ECO:0000259" key="1">
    <source>
        <dbReference type="Pfam" id="PF13304"/>
    </source>
</evidence>
<dbReference type="Pfam" id="PF13304">
    <property type="entry name" value="AAA_21"/>
    <property type="match status" value="2"/>
</dbReference>
<feature type="domain" description="ATPase AAA-type core" evidence="1">
    <location>
        <begin position="48"/>
        <end position="156"/>
    </location>
</feature>
<dbReference type="PANTHER" id="PTHR40396:SF1">
    <property type="entry name" value="ATPASE AAA-TYPE CORE DOMAIN-CONTAINING PROTEIN"/>
    <property type="match status" value="1"/>
</dbReference>
<dbReference type="Proteomes" id="UP000001409">
    <property type="component" value="Chromosome"/>
</dbReference>
<dbReference type="eggNOG" id="COG1106">
    <property type="taxonomic scope" value="Bacteria"/>
</dbReference>
<organism evidence="2 3">
    <name type="scientific">Corynebacterium efficiens (strain DSM 44549 / YS-314 / AJ 12310 / JCM 11189 / NBRC 100395)</name>
    <dbReference type="NCBI Taxonomy" id="196164"/>
    <lineage>
        <taxon>Bacteria</taxon>
        <taxon>Bacillati</taxon>
        <taxon>Actinomycetota</taxon>
        <taxon>Actinomycetes</taxon>
        <taxon>Mycobacteriales</taxon>
        <taxon>Corynebacteriaceae</taxon>
        <taxon>Corynebacterium</taxon>
    </lineage>
</organism>
<dbReference type="EMBL" id="BA000035">
    <property type="protein sequence ID" value="BAC19710.1"/>
    <property type="molecule type" value="Genomic_DNA"/>
</dbReference>
<dbReference type="InterPro" id="IPR003959">
    <property type="entry name" value="ATPase_AAA_core"/>
</dbReference>
<keyword evidence="3" id="KW-1185">Reference proteome</keyword>
<sequence length="431" mass="48317">MIVEFSVENFKSINERQSFNMSATREQKFGERIPRFRPVYRMRLSPVASIYGANASGKTNFVRALAHMKSLVMPPAHPDKAIPFHPFKLDANSRKSDSGFELYFMWDEVMYRYIISHNRERISNEGLWKVTSGNDQLIFSRNDEAREVGGESSLASTLLDGVADNISFVRFLQDWTGKGDSIIETTRIVSYWFSNLTVLGTDSGNHMIQNFTDALAGATDWLPRLGAGLDGIEVKPVNDDVSALSAFTDRLAEGESMFASRDGQLIEFKRVDGEIKATEVALTHTTDTGESVALDWSEESDGTRHLVGLLLPMFKELGKPGSNRVVVIDEFDRSLHTHLAISLISSFLNSVTEESRSQLILTTHDLMLMDFSIFRKDEIWVVEKDETGQSAIIALSEYDGLRNDKDVRKSYMEGRFGGIPIIQDDVLGSSI</sequence>
<dbReference type="OrthoDB" id="9809324at2"/>
<dbReference type="SUPFAM" id="SSF52540">
    <property type="entry name" value="P-loop containing nucleoside triphosphate hydrolases"/>
    <property type="match status" value="1"/>
</dbReference>
<evidence type="ECO:0000313" key="3">
    <source>
        <dbReference type="Proteomes" id="UP000001409"/>
    </source>
</evidence>
<dbReference type="Gene3D" id="3.40.50.300">
    <property type="entry name" value="P-loop containing nucleotide triphosphate hydrolases"/>
    <property type="match status" value="1"/>
</dbReference>
<name>Q8FSZ2_COREF</name>
<dbReference type="KEGG" id="cef:CE2900"/>